<dbReference type="RefSeq" id="WP_119797038.1">
    <property type="nucleotide sequence ID" value="NZ_CP021659.1"/>
</dbReference>
<name>A0A2U8I2Y5_9GAMM</name>
<dbReference type="Gene3D" id="2.40.50.230">
    <property type="entry name" value="Gp5 N-terminal domain"/>
    <property type="match status" value="1"/>
</dbReference>
<dbReference type="NCBIfam" id="TIGR01644">
    <property type="entry name" value="phage_P2_V"/>
    <property type="match status" value="1"/>
</dbReference>
<dbReference type="InterPro" id="IPR037026">
    <property type="entry name" value="Vgr_OB-fold_dom_sf"/>
</dbReference>
<dbReference type="InterPro" id="IPR040629">
    <property type="entry name" value="Phage_spike"/>
</dbReference>
<evidence type="ECO:0000259" key="2">
    <source>
        <dbReference type="Pfam" id="PF18715"/>
    </source>
</evidence>
<evidence type="ECO:0000259" key="1">
    <source>
        <dbReference type="Pfam" id="PF04717"/>
    </source>
</evidence>
<dbReference type="InterPro" id="IPR006531">
    <property type="entry name" value="Gp5/Vgr_OB"/>
</dbReference>
<keyword evidence="4" id="KW-1185">Reference proteome</keyword>
<dbReference type="Pfam" id="PF04717">
    <property type="entry name" value="Phage_base_V"/>
    <property type="match status" value="1"/>
</dbReference>
<dbReference type="EMBL" id="CP021659">
    <property type="protein sequence ID" value="AWK13473.1"/>
    <property type="molecule type" value="Genomic_DNA"/>
</dbReference>
<evidence type="ECO:0000313" key="4">
    <source>
        <dbReference type="Proteomes" id="UP000261875"/>
    </source>
</evidence>
<accession>A0A2U8I2Y5</accession>
<proteinExistence type="predicted"/>
<organism evidence="3 4">
    <name type="scientific">Candidatus Fukatsuia symbiotica</name>
    <dbReference type="NCBI Taxonomy" id="1878942"/>
    <lineage>
        <taxon>Bacteria</taxon>
        <taxon>Pseudomonadati</taxon>
        <taxon>Pseudomonadota</taxon>
        <taxon>Gammaproteobacteria</taxon>
        <taxon>Enterobacterales</taxon>
        <taxon>Yersiniaceae</taxon>
        <taxon>Candidatus Fukatsuia</taxon>
    </lineage>
</organism>
<evidence type="ECO:0000313" key="3">
    <source>
        <dbReference type="EMBL" id="AWK13473.1"/>
    </source>
</evidence>
<feature type="domain" description="Gp5/Type VI secretion system Vgr protein OB-fold" evidence="1">
    <location>
        <begin position="18"/>
        <end position="85"/>
    </location>
</feature>
<feature type="domain" description="Phage spike trimer" evidence="2">
    <location>
        <begin position="122"/>
        <end position="169"/>
    </location>
</feature>
<dbReference type="AlphaFoldDB" id="A0A2U8I2Y5"/>
<sequence length="182" mass="19291">MKTFNHAEYQRLLANLIRIGTVSAVDTAQGQCRVKTGELETDWLNWLTSHAGRVKSWSAPSVGEQVLILSLGGELTTAFVLPAVFSDVNPAPSASPDAIMLTFPDGAQFNYEPKTGHLALTGIKTATITASTAITLDTPVVTCTQQLITDSLQVNQGGKITGEFTHSGGIAGAVSVDYENQK</sequence>
<gene>
    <name evidence="3" type="ORF">CCS41_01520</name>
</gene>
<dbReference type="Gene3D" id="6.20.150.10">
    <property type="match status" value="1"/>
</dbReference>
<reference evidence="3 4" key="1">
    <citation type="submission" date="2017-05" db="EMBL/GenBank/DDBJ databases">
        <title>Genome sequence of Candidatus Fukatsuia symbiotica and Candidatus Hamiltonella defensa from Acyrthosiphon pisum strain 5D.</title>
        <authorList>
            <person name="Patel V.A."/>
            <person name="Chevignon G."/>
            <person name="Russell J.A."/>
            <person name="Oliver K.M."/>
        </authorList>
    </citation>
    <scope>NUCLEOTIDE SEQUENCE [LARGE SCALE GENOMIC DNA]</scope>
    <source>
        <strain evidence="3 4">5D</strain>
    </source>
</reference>
<protein>
    <submittedName>
        <fullName evidence="3">Phage baseplate protein</fullName>
    </submittedName>
</protein>
<dbReference type="Proteomes" id="UP000261875">
    <property type="component" value="Chromosome"/>
</dbReference>
<dbReference type="KEGG" id="fsm:CCS41_01520"/>
<dbReference type="Pfam" id="PF18715">
    <property type="entry name" value="Phage_spike"/>
    <property type="match status" value="1"/>
</dbReference>
<dbReference type="InterPro" id="IPR013046">
    <property type="entry name" value="GpV/Gp45"/>
</dbReference>
<dbReference type="OrthoDB" id="4931325at2"/>